<accession>A0A7S0VS93</accession>
<dbReference type="PROSITE" id="PS52048">
    <property type="entry name" value="UCH_DOMAIN"/>
    <property type="match status" value="1"/>
</dbReference>
<name>A0A7S0VS93_9CRYP</name>
<dbReference type="PRINTS" id="PR00707">
    <property type="entry name" value="UBCTHYDRLASE"/>
</dbReference>
<comment type="catalytic activity">
    <reaction evidence="1 7 8">
        <text>Thiol-dependent hydrolysis of ester, thioester, amide, peptide and isopeptide bonds formed by the C-terminal Gly of ubiquitin (a 76-residue protein attached to proteins as an intracellular targeting signal).</text>
        <dbReference type="EC" id="3.4.19.12"/>
    </reaction>
</comment>
<dbReference type="GO" id="GO:0005737">
    <property type="term" value="C:cytoplasm"/>
    <property type="evidence" value="ECO:0007669"/>
    <property type="project" value="TreeGrafter"/>
</dbReference>
<dbReference type="EC" id="3.4.19.12" evidence="8"/>
<evidence type="ECO:0000256" key="5">
    <source>
        <dbReference type="ARBA" id="ARBA00022801"/>
    </source>
</evidence>
<evidence type="ECO:0000313" key="10">
    <source>
        <dbReference type="EMBL" id="CAD8796815.1"/>
    </source>
</evidence>
<comment type="similarity">
    <text evidence="2 7 8">Belongs to the peptidase C12 family.</text>
</comment>
<dbReference type="AlphaFoldDB" id="A0A7S0VS93"/>
<evidence type="ECO:0000256" key="7">
    <source>
        <dbReference type="PROSITE-ProRule" id="PRU01393"/>
    </source>
</evidence>
<evidence type="ECO:0000256" key="8">
    <source>
        <dbReference type="RuleBase" id="RU361215"/>
    </source>
</evidence>
<feature type="domain" description="UCH catalytic" evidence="9">
    <location>
        <begin position="354"/>
        <end position="576"/>
    </location>
</feature>
<evidence type="ECO:0000256" key="3">
    <source>
        <dbReference type="ARBA" id="ARBA00022670"/>
    </source>
</evidence>
<feature type="site" description="Important for enzyme activity" evidence="7">
    <location>
        <position position="532"/>
    </location>
</feature>
<dbReference type="Gene3D" id="3.40.532.10">
    <property type="entry name" value="Peptidase C12, ubiquitin carboxyl-terminal hydrolase"/>
    <property type="match status" value="1"/>
</dbReference>
<feature type="site" description="Transition state stabilizer" evidence="7">
    <location>
        <position position="432"/>
    </location>
</feature>
<keyword evidence="5 7" id="KW-0378">Hydrolase</keyword>
<evidence type="ECO:0000256" key="2">
    <source>
        <dbReference type="ARBA" id="ARBA00009326"/>
    </source>
</evidence>
<dbReference type="InterPro" id="IPR038765">
    <property type="entry name" value="Papain-like_cys_pep_sf"/>
</dbReference>
<dbReference type="PANTHER" id="PTHR10589:SF17">
    <property type="entry name" value="UBIQUITIN CARBOXYL-TERMINAL HYDROLASE"/>
    <property type="match status" value="1"/>
</dbReference>
<evidence type="ECO:0000256" key="1">
    <source>
        <dbReference type="ARBA" id="ARBA00000707"/>
    </source>
</evidence>
<dbReference type="GO" id="GO:0006511">
    <property type="term" value="P:ubiquitin-dependent protein catabolic process"/>
    <property type="evidence" value="ECO:0007669"/>
    <property type="project" value="UniProtKB-UniRule"/>
</dbReference>
<dbReference type="InterPro" id="IPR001578">
    <property type="entry name" value="Peptidase_C12_UCH"/>
</dbReference>
<dbReference type="SUPFAM" id="SSF54001">
    <property type="entry name" value="Cysteine proteinases"/>
    <property type="match status" value="1"/>
</dbReference>
<evidence type="ECO:0000256" key="4">
    <source>
        <dbReference type="ARBA" id="ARBA00022786"/>
    </source>
</evidence>
<feature type="active site" description="Nucleophile" evidence="7">
    <location>
        <position position="438"/>
    </location>
</feature>
<sequence>MSFVHPAMSGLKDPLEAFHDASGGNLQEIAELFAAMSGQFLPPEIICQLMGLELGEGDGGLPKASKEQLLRGIEAALDDGDTAEKYAPIIEAQTAGLEGRRELARRKDAYEVSEEFALEIEQRLLDGMRADEDLKKHNEAARAGHDAWRDSGRDPKDSAAFPCVVMGPMVLALDRVLAVAHGSVLTQAERETAGLSQQDDAVSFLLVKMRKHRALVGGKVARAQAERVAWLANAVTGTPISADALGDHAALARMDAATARLVREAAFHERVGKVLGDVSIGTSDDRVRVVEGMLAGAVAAGAAEAGAAEGYAGCVLTACVAALDAERGVAAEGGAAEAVRAVRRQIGDRFFRKKWLPLESNPEIFNALAGQLGMPPGVCFHEVFGLDADLLAMVPSPASAVLVCFPLTESYKDKAASAQALGAVEGLYFMRQTIPNACGTIAMIHAFANLPGGGGGGGWLDDFVGATKGMGGLERAKALEEDESLAVAHNDMAKRGDTNVAAFSESGPKGAFNAVLHFICYAHAHGKIYELDGLKQGPVQVGEGGPEDLLGVAAAVVSKYAQEADEVRINLMALAPAQ</sequence>
<dbReference type="PANTHER" id="PTHR10589">
    <property type="entry name" value="UBIQUITIN CARBOXYL-TERMINAL HYDROLASE"/>
    <property type="match status" value="1"/>
</dbReference>
<dbReference type="Pfam" id="PF01088">
    <property type="entry name" value="Peptidase_C12"/>
    <property type="match status" value="1"/>
</dbReference>
<dbReference type="GO" id="GO:0004843">
    <property type="term" value="F:cysteine-type deubiquitinase activity"/>
    <property type="evidence" value="ECO:0007669"/>
    <property type="project" value="UniProtKB-UniRule"/>
</dbReference>
<dbReference type="InterPro" id="IPR036959">
    <property type="entry name" value="Peptidase_C12_UCH_sf"/>
</dbReference>
<protein>
    <recommendedName>
        <fullName evidence="8">Ubiquitin carboxyl-terminal hydrolase</fullName>
        <ecNumber evidence="8">3.4.19.12</ecNumber>
    </recommendedName>
</protein>
<evidence type="ECO:0000259" key="9">
    <source>
        <dbReference type="PROSITE" id="PS52048"/>
    </source>
</evidence>
<gene>
    <name evidence="10" type="ORF">HTEP1355_LOCUS10455</name>
</gene>
<dbReference type="EMBL" id="HBFN01017875">
    <property type="protein sequence ID" value="CAD8796815.1"/>
    <property type="molecule type" value="Transcribed_RNA"/>
</dbReference>
<keyword evidence="6 7" id="KW-0788">Thiol protease</keyword>
<feature type="active site" description="Proton donor" evidence="7">
    <location>
        <position position="517"/>
    </location>
</feature>
<keyword evidence="3 7" id="KW-0645">Protease</keyword>
<evidence type="ECO:0000256" key="6">
    <source>
        <dbReference type="ARBA" id="ARBA00022807"/>
    </source>
</evidence>
<reference evidence="10" key="1">
    <citation type="submission" date="2021-01" db="EMBL/GenBank/DDBJ databases">
        <authorList>
            <person name="Corre E."/>
            <person name="Pelletier E."/>
            <person name="Niang G."/>
            <person name="Scheremetjew M."/>
            <person name="Finn R."/>
            <person name="Kale V."/>
            <person name="Holt S."/>
            <person name="Cochrane G."/>
            <person name="Meng A."/>
            <person name="Brown T."/>
            <person name="Cohen L."/>
        </authorList>
    </citation>
    <scope>NUCLEOTIDE SEQUENCE</scope>
    <source>
        <strain evidence="10">CCMP443</strain>
    </source>
</reference>
<proteinExistence type="inferred from homology"/>
<keyword evidence="4 7" id="KW-0833">Ubl conjugation pathway</keyword>
<dbReference type="GO" id="GO:0016579">
    <property type="term" value="P:protein deubiquitination"/>
    <property type="evidence" value="ECO:0007669"/>
    <property type="project" value="TreeGrafter"/>
</dbReference>
<organism evidence="10">
    <name type="scientific">Hemiselmis tepida</name>
    <dbReference type="NCBI Taxonomy" id="464990"/>
    <lineage>
        <taxon>Eukaryota</taxon>
        <taxon>Cryptophyceae</taxon>
        <taxon>Cryptomonadales</taxon>
        <taxon>Hemiselmidaceae</taxon>
        <taxon>Hemiselmis</taxon>
    </lineage>
</organism>